<dbReference type="Gene3D" id="3.90.1150.10">
    <property type="entry name" value="Aspartate Aminotransferase, domain 1"/>
    <property type="match status" value="1"/>
</dbReference>
<evidence type="ECO:0000259" key="5">
    <source>
        <dbReference type="Pfam" id="PF00155"/>
    </source>
</evidence>
<comment type="similarity">
    <text evidence="4">Belongs to the class-I pyridoxal-phosphate-dependent aminotransferase family.</text>
</comment>
<dbReference type="InterPro" id="IPR015422">
    <property type="entry name" value="PyrdxlP-dep_Trfase_small"/>
</dbReference>
<dbReference type="SUPFAM" id="SSF53383">
    <property type="entry name" value="PLP-dependent transferases"/>
    <property type="match status" value="1"/>
</dbReference>
<dbReference type="PANTHER" id="PTHR42832:SF3">
    <property type="entry name" value="L-GLUTAMINE--4-(METHYLSULFANYL)-2-OXOBUTANOATE AMINOTRANSFERASE"/>
    <property type="match status" value="1"/>
</dbReference>
<dbReference type="GO" id="GO:0030170">
    <property type="term" value="F:pyridoxal phosphate binding"/>
    <property type="evidence" value="ECO:0007669"/>
    <property type="project" value="InterPro"/>
</dbReference>
<keyword evidence="7" id="KW-1185">Reference proteome</keyword>
<name>A0A1G6MX87_9BACL</name>
<dbReference type="Pfam" id="PF00155">
    <property type="entry name" value="Aminotran_1_2"/>
    <property type="match status" value="1"/>
</dbReference>
<dbReference type="CDD" id="cd00609">
    <property type="entry name" value="AAT_like"/>
    <property type="match status" value="1"/>
</dbReference>
<dbReference type="RefSeq" id="WP_091570171.1">
    <property type="nucleotide sequence ID" value="NZ_FMZA01000011.1"/>
</dbReference>
<dbReference type="InterPro" id="IPR015424">
    <property type="entry name" value="PyrdxlP-dep_Trfase"/>
</dbReference>
<reference evidence="6 7" key="1">
    <citation type="submission" date="2016-10" db="EMBL/GenBank/DDBJ databases">
        <authorList>
            <person name="de Groot N.N."/>
        </authorList>
    </citation>
    <scope>NUCLEOTIDE SEQUENCE [LARGE SCALE GENOMIC DNA]</scope>
    <source>
        <strain evidence="6 7">DSM 45514</strain>
    </source>
</reference>
<comment type="cofactor">
    <cofactor evidence="1 4">
        <name>pyridoxal 5'-phosphate</name>
        <dbReference type="ChEBI" id="CHEBI:597326"/>
    </cofactor>
</comment>
<keyword evidence="3 4" id="KW-0808">Transferase</keyword>
<evidence type="ECO:0000256" key="1">
    <source>
        <dbReference type="ARBA" id="ARBA00001933"/>
    </source>
</evidence>
<organism evidence="6 7">
    <name type="scientific">Melghirimyces thermohalophilus</name>
    <dbReference type="NCBI Taxonomy" id="1236220"/>
    <lineage>
        <taxon>Bacteria</taxon>
        <taxon>Bacillati</taxon>
        <taxon>Bacillota</taxon>
        <taxon>Bacilli</taxon>
        <taxon>Bacillales</taxon>
        <taxon>Thermoactinomycetaceae</taxon>
        <taxon>Melghirimyces</taxon>
    </lineage>
</organism>
<dbReference type="EC" id="2.6.1.-" evidence="4"/>
<dbReference type="GO" id="GO:0008483">
    <property type="term" value="F:transaminase activity"/>
    <property type="evidence" value="ECO:0007669"/>
    <property type="project" value="UniProtKB-KW"/>
</dbReference>
<dbReference type="Proteomes" id="UP000199387">
    <property type="component" value="Unassembled WGS sequence"/>
</dbReference>
<dbReference type="InterPro" id="IPR004839">
    <property type="entry name" value="Aminotransferase_I/II_large"/>
</dbReference>
<dbReference type="InterPro" id="IPR015421">
    <property type="entry name" value="PyrdxlP-dep_Trfase_major"/>
</dbReference>
<gene>
    <name evidence="6" type="ORF">SAMN04488112_11134</name>
</gene>
<dbReference type="EMBL" id="FMZA01000011">
    <property type="protein sequence ID" value="SDC60159.1"/>
    <property type="molecule type" value="Genomic_DNA"/>
</dbReference>
<accession>A0A1G6MX87</accession>
<dbReference type="PROSITE" id="PS00105">
    <property type="entry name" value="AA_TRANSFER_CLASS_1"/>
    <property type="match status" value="1"/>
</dbReference>
<protein>
    <recommendedName>
        <fullName evidence="4">Aminotransferase</fullName>
        <ecNumber evidence="4">2.6.1.-</ecNumber>
    </recommendedName>
</protein>
<feature type="domain" description="Aminotransferase class I/classII large" evidence="5">
    <location>
        <begin position="33"/>
        <end position="381"/>
    </location>
</feature>
<dbReference type="Gene3D" id="3.40.640.10">
    <property type="entry name" value="Type I PLP-dependent aspartate aminotransferase-like (Major domain)"/>
    <property type="match status" value="1"/>
</dbReference>
<evidence type="ECO:0000256" key="3">
    <source>
        <dbReference type="ARBA" id="ARBA00022679"/>
    </source>
</evidence>
<evidence type="ECO:0000313" key="6">
    <source>
        <dbReference type="EMBL" id="SDC60159.1"/>
    </source>
</evidence>
<evidence type="ECO:0000256" key="4">
    <source>
        <dbReference type="RuleBase" id="RU000481"/>
    </source>
</evidence>
<dbReference type="NCBIfam" id="NF005815">
    <property type="entry name" value="PRK07681.1"/>
    <property type="match status" value="1"/>
</dbReference>
<dbReference type="OrthoDB" id="9813612at2"/>
<dbReference type="AlphaFoldDB" id="A0A1G6MX87"/>
<dbReference type="STRING" id="1236220.SAMN04488112_11134"/>
<evidence type="ECO:0000256" key="2">
    <source>
        <dbReference type="ARBA" id="ARBA00022576"/>
    </source>
</evidence>
<dbReference type="PANTHER" id="PTHR42832">
    <property type="entry name" value="AMINO ACID AMINOTRANSFERASE"/>
    <property type="match status" value="1"/>
</dbReference>
<keyword evidence="2 4" id="KW-0032">Aminotransferase</keyword>
<proteinExistence type="inferred from homology"/>
<dbReference type="InterPro" id="IPR004838">
    <property type="entry name" value="NHTrfase_class1_PyrdxlP-BS"/>
</dbReference>
<dbReference type="InterPro" id="IPR050881">
    <property type="entry name" value="LL-DAP_aminotransferase"/>
</dbReference>
<evidence type="ECO:0000313" key="7">
    <source>
        <dbReference type="Proteomes" id="UP000199387"/>
    </source>
</evidence>
<sequence>MEISASANIGKLKLGVFNELLERKRELTANGKSMIDLSVGSPDLPPPAFVKEEIQKHAAEDGNYGYTMGGLSSFNRAVADFYHNRYGVELDPATEVLQLIGSQDGLAHLATAIIDPGDVVLVPDPGYPIFEVGVHIAGGQPYPMPLMEEHHFLPQLEQIPTEVAEKARMMVLNYPANPVTATASRAFLQEAVAFARRHHILIVQDFTYSELVFDGDAISILSIPGAKEVAVEFNSLSKTFNMAGCRIGYMTGNRQVLQIMATMMSHTQYGIFQPLQKAAEAALIRGGNFIEKQRETYRSRRDALVDSLAANGWEVTRPPATMYVWAPTPDGWSSTDFVFRLMEEQGVILTPGRAFGDQGEGYVRITLVQPESILQQAAEKIGRFLSSSDSGHQFR</sequence>